<evidence type="ECO:0000313" key="2">
    <source>
        <dbReference type="EMBL" id="QHU04961.1"/>
    </source>
</evidence>
<protein>
    <submittedName>
        <fullName evidence="2">Uncharacterized protein</fullName>
    </submittedName>
</protein>
<dbReference type="EMBL" id="MN740405">
    <property type="protein sequence ID" value="QHU04961.1"/>
    <property type="molecule type" value="Genomic_DNA"/>
</dbReference>
<feature type="compositionally biased region" description="Low complexity" evidence="1">
    <location>
        <begin position="142"/>
        <end position="152"/>
    </location>
</feature>
<proteinExistence type="predicted"/>
<feature type="compositionally biased region" description="Basic and acidic residues" evidence="1">
    <location>
        <begin position="124"/>
        <end position="138"/>
    </location>
</feature>
<reference evidence="2" key="1">
    <citation type="journal article" date="2020" name="Nature">
        <title>Giant virus diversity and host interactions through global metagenomics.</title>
        <authorList>
            <person name="Schulz F."/>
            <person name="Roux S."/>
            <person name="Paez-Espino D."/>
            <person name="Jungbluth S."/>
            <person name="Walsh D.A."/>
            <person name="Denef V.J."/>
            <person name="McMahon K.D."/>
            <person name="Konstantinidis K.T."/>
            <person name="Eloe-Fadrosh E.A."/>
            <person name="Kyrpides N.C."/>
            <person name="Woyke T."/>
        </authorList>
    </citation>
    <scope>NUCLEOTIDE SEQUENCE</scope>
    <source>
        <strain evidence="2">GVMAG-M-3300027708-5</strain>
    </source>
</reference>
<dbReference type="AlphaFoldDB" id="A0A6C0JIU4"/>
<sequence>MYIKIFMSVFVKIKEGENLEEVKELLKTREAINQQNSGGQTPLYLVWKKVNSVDPNVSDEKKTTFYYPLMIYLLSNSETNTKIVPKVESGDVKSFDDNDQYLADIEFFLQKPEETKQTYLQKPEETKQTYLQKPEETKQTYSQRLSSLLSRLNPFKRKPKGGKKKSSRKNKSKKSSKTNRNKTKRNKKLTK</sequence>
<organism evidence="2">
    <name type="scientific">viral metagenome</name>
    <dbReference type="NCBI Taxonomy" id="1070528"/>
    <lineage>
        <taxon>unclassified sequences</taxon>
        <taxon>metagenomes</taxon>
        <taxon>organismal metagenomes</taxon>
    </lineage>
</organism>
<evidence type="ECO:0000256" key="1">
    <source>
        <dbReference type="SAM" id="MobiDB-lite"/>
    </source>
</evidence>
<name>A0A6C0JIU4_9ZZZZ</name>
<feature type="region of interest" description="Disordered" evidence="1">
    <location>
        <begin position="124"/>
        <end position="191"/>
    </location>
</feature>
<feature type="compositionally biased region" description="Basic residues" evidence="1">
    <location>
        <begin position="154"/>
        <end position="191"/>
    </location>
</feature>
<accession>A0A6C0JIU4</accession>